<organism evidence="1 2">
    <name type="scientific">Phenylobacterium deserti</name>
    <dbReference type="NCBI Taxonomy" id="1914756"/>
    <lineage>
        <taxon>Bacteria</taxon>
        <taxon>Pseudomonadati</taxon>
        <taxon>Pseudomonadota</taxon>
        <taxon>Alphaproteobacteria</taxon>
        <taxon>Caulobacterales</taxon>
        <taxon>Caulobacteraceae</taxon>
        <taxon>Phenylobacterium</taxon>
    </lineage>
</organism>
<dbReference type="AlphaFoldDB" id="A0A328AS50"/>
<dbReference type="InterPro" id="IPR029063">
    <property type="entry name" value="SAM-dependent_MTases_sf"/>
</dbReference>
<gene>
    <name evidence="1" type="ORF">DJ018_04095</name>
</gene>
<evidence type="ECO:0008006" key="3">
    <source>
        <dbReference type="Google" id="ProtNLM"/>
    </source>
</evidence>
<sequence>MEQIWLSEDHGTLRGVPFRFHNGNYENLRTTADEIVVLKRRFFMENYRALAAHGPVRRMLEVGVFQGGSSLLFADMFPEAKIVGIDWNQGNPEIQAHLERMGYADRVKLYWGVSQDDRARIEGILRAEFEGEPLDWVVDDCSHLYSYTTKSFDVVYPHIRRGGFYALEDWGCVHKLGRALPAYFFETEQKPLSAMVLELAMAAVCYPQSCELSLTFQQAFVRKLNDLPPFEQLARPQSGAFDWVGFRPATS</sequence>
<dbReference type="SUPFAM" id="SSF53335">
    <property type="entry name" value="S-adenosyl-L-methionine-dependent methyltransferases"/>
    <property type="match status" value="1"/>
</dbReference>
<dbReference type="Gene3D" id="3.40.50.150">
    <property type="entry name" value="Vaccinia Virus protein VP39"/>
    <property type="match status" value="1"/>
</dbReference>
<reference evidence="2" key="1">
    <citation type="submission" date="2018-05" db="EMBL/GenBank/DDBJ databases">
        <authorList>
            <person name="Li X."/>
        </authorList>
    </citation>
    <scope>NUCLEOTIDE SEQUENCE [LARGE SCALE GENOMIC DNA]</scope>
    <source>
        <strain evidence="2">YIM 73061</strain>
    </source>
</reference>
<dbReference type="Pfam" id="PF13578">
    <property type="entry name" value="Methyltransf_24"/>
    <property type="match status" value="1"/>
</dbReference>
<dbReference type="OrthoDB" id="9816424at2"/>
<proteinExistence type="predicted"/>
<protein>
    <recommendedName>
        <fullName evidence="3">Class I SAM-dependent methyltransferase</fullName>
    </recommendedName>
</protein>
<keyword evidence="2" id="KW-1185">Reference proteome</keyword>
<accession>A0A328AS50</accession>
<comment type="caution">
    <text evidence="1">The sequence shown here is derived from an EMBL/GenBank/DDBJ whole genome shotgun (WGS) entry which is preliminary data.</text>
</comment>
<name>A0A328AS50_9CAUL</name>
<evidence type="ECO:0000313" key="2">
    <source>
        <dbReference type="Proteomes" id="UP000249725"/>
    </source>
</evidence>
<dbReference type="Proteomes" id="UP000249725">
    <property type="component" value="Unassembled WGS sequence"/>
</dbReference>
<dbReference type="EMBL" id="QFYR01000001">
    <property type="protein sequence ID" value="RAK57145.1"/>
    <property type="molecule type" value="Genomic_DNA"/>
</dbReference>
<dbReference type="RefSeq" id="WP_111513597.1">
    <property type="nucleotide sequence ID" value="NZ_QFYR01000001.1"/>
</dbReference>
<evidence type="ECO:0000313" key="1">
    <source>
        <dbReference type="EMBL" id="RAK57145.1"/>
    </source>
</evidence>